<reference evidence="2 3" key="1">
    <citation type="submission" date="2024-04" db="EMBL/GenBank/DDBJ databases">
        <title>Okeanomitos corallinicola gen. &amp; sp. nov. (Nostocales, Cyanobacteria), a new toxic marine heterocyst-forming cyanobacterium from a coral reef.</title>
        <authorList>
            <person name="Li H."/>
            <person name="Li R."/>
            <person name="Kang J."/>
            <person name="Hii K.S."/>
            <person name="Mohamed H.F."/>
            <person name="Xu X."/>
            <person name="Luo Z."/>
        </authorList>
    </citation>
    <scope>NUCLEOTIDE SEQUENCE [LARGE SCALE GENOMIC DNA]</scope>
    <source>
        <strain evidence="2 3">TIOX110</strain>
    </source>
</reference>
<dbReference type="Pfam" id="PF15643">
    <property type="entry name" value="Tox-PL-2"/>
    <property type="match status" value="1"/>
</dbReference>
<dbReference type="InterPro" id="IPR028910">
    <property type="entry name" value="Tox-PL-2_dom"/>
</dbReference>
<evidence type="ECO:0000313" key="2">
    <source>
        <dbReference type="EMBL" id="WZB90343.1"/>
    </source>
</evidence>
<dbReference type="Proteomes" id="UP001483337">
    <property type="component" value="Chromosome"/>
</dbReference>
<evidence type="ECO:0000259" key="1">
    <source>
        <dbReference type="Pfam" id="PF15643"/>
    </source>
</evidence>
<accession>A0ABZ2V3S3</accession>
<keyword evidence="3" id="KW-1185">Reference proteome</keyword>
<name>A0ABZ2V3S3_9CYAN</name>
<dbReference type="RefSeq" id="WP_353933243.1">
    <property type="nucleotide sequence ID" value="NZ_CP150886.1"/>
</dbReference>
<feature type="domain" description="Tox-PL-2" evidence="1">
    <location>
        <begin position="2"/>
        <end position="90"/>
    </location>
</feature>
<gene>
    <name evidence="2" type="ORF">WJM97_22470</name>
</gene>
<sequence length="109" mass="12557">MSNYDNFQCVESAIAIQEYLIRQGIKGKRIKIYTGTAMGWDANIYDDLLGYAISVNGRHEGIAIIINGIEIVYDNLHPEGLTKEQWLNNLQFDSKLYLGKEFEITEEYF</sequence>
<proteinExistence type="predicted"/>
<evidence type="ECO:0000313" key="3">
    <source>
        <dbReference type="Proteomes" id="UP001483337"/>
    </source>
</evidence>
<protein>
    <submittedName>
        <fullName evidence="2">Papain fold toxin domain-containing protein</fullName>
    </submittedName>
</protein>
<organism evidence="2 3">
    <name type="scientific">Okeanomitos corallinicola TIOX110</name>
    <dbReference type="NCBI Taxonomy" id="3133117"/>
    <lineage>
        <taxon>Bacteria</taxon>
        <taxon>Bacillati</taxon>
        <taxon>Cyanobacteriota</taxon>
        <taxon>Cyanophyceae</taxon>
        <taxon>Nostocales</taxon>
        <taxon>Aphanizomenonaceae</taxon>
        <taxon>Okeanomitos</taxon>
    </lineage>
</organism>
<dbReference type="EMBL" id="CP150886">
    <property type="protein sequence ID" value="WZB90343.1"/>
    <property type="molecule type" value="Genomic_DNA"/>
</dbReference>